<evidence type="ECO:0000256" key="1">
    <source>
        <dbReference type="SAM" id="MobiDB-lite"/>
    </source>
</evidence>
<evidence type="ECO:0000313" key="2">
    <source>
        <dbReference type="EMBL" id="KAK9703422.1"/>
    </source>
</evidence>
<dbReference type="EMBL" id="JASPKY010000370">
    <property type="protein sequence ID" value="KAK9703422.1"/>
    <property type="molecule type" value="Genomic_DNA"/>
</dbReference>
<name>A0AAW1JI23_POPJA</name>
<protein>
    <submittedName>
        <fullName evidence="2">Uncharacterized protein</fullName>
    </submittedName>
</protein>
<gene>
    <name evidence="2" type="ORF">QE152_g29351</name>
</gene>
<proteinExistence type="predicted"/>
<dbReference type="AlphaFoldDB" id="A0AAW1JI23"/>
<feature type="region of interest" description="Disordered" evidence="1">
    <location>
        <begin position="120"/>
        <end position="140"/>
    </location>
</feature>
<reference evidence="2 3" key="1">
    <citation type="journal article" date="2024" name="BMC Genomics">
        <title>De novo assembly and annotation of Popillia japonica's genome with initial clues to its potential as an invasive pest.</title>
        <authorList>
            <person name="Cucini C."/>
            <person name="Boschi S."/>
            <person name="Funari R."/>
            <person name="Cardaioli E."/>
            <person name="Iannotti N."/>
            <person name="Marturano G."/>
            <person name="Paoli F."/>
            <person name="Bruttini M."/>
            <person name="Carapelli A."/>
            <person name="Frati F."/>
            <person name="Nardi F."/>
        </authorList>
    </citation>
    <scope>NUCLEOTIDE SEQUENCE [LARGE SCALE GENOMIC DNA]</scope>
    <source>
        <strain evidence="2">DMR45628</strain>
    </source>
</reference>
<feature type="compositionally biased region" description="Basic and acidic residues" evidence="1">
    <location>
        <begin position="127"/>
        <end position="140"/>
    </location>
</feature>
<dbReference type="Proteomes" id="UP001458880">
    <property type="component" value="Unassembled WGS sequence"/>
</dbReference>
<sequence>MNYRNAERETTKRMNNMFITDVEIVADIYIVPDYSQNDPIIIGRNVLDDHNIKVTIQGKMLTIENVNVKQVCQIEHNKNYEERNVVNEMVKNEENNFELKDENSDEVIIEVEPEKIDQNYSVNPNLRGKEKKELHEVLNE</sequence>
<organism evidence="2 3">
    <name type="scientific">Popillia japonica</name>
    <name type="common">Japanese beetle</name>
    <dbReference type="NCBI Taxonomy" id="7064"/>
    <lineage>
        <taxon>Eukaryota</taxon>
        <taxon>Metazoa</taxon>
        <taxon>Ecdysozoa</taxon>
        <taxon>Arthropoda</taxon>
        <taxon>Hexapoda</taxon>
        <taxon>Insecta</taxon>
        <taxon>Pterygota</taxon>
        <taxon>Neoptera</taxon>
        <taxon>Endopterygota</taxon>
        <taxon>Coleoptera</taxon>
        <taxon>Polyphaga</taxon>
        <taxon>Scarabaeiformia</taxon>
        <taxon>Scarabaeidae</taxon>
        <taxon>Rutelinae</taxon>
        <taxon>Popillia</taxon>
    </lineage>
</organism>
<evidence type="ECO:0000313" key="3">
    <source>
        <dbReference type="Proteomes" id="UP001458880"/>
    </source>
</evidence>
<keyword evidence="3" id="KW-1185">Reference proteome</keyword>
<accession>A0AAW1JI23</accession>
<comment type="caution">
    <text evidence="2">The sequence shown here is derived from an EMBL/GenBank/DDBJ whole genome shotgun (WGS) entry which is preliminary data.</text>
</comment>